<reference evidence="3" key="1">
    <citation type="journal article" date="2018" name="Genome Announc.">
        <title>Complete genome sequence of a Dickeya fangzhongdai type strain causing bleeding canker of pear tree trunks.</title>
        <authorList>
            <person name="Zhao Y."/>
            <person name="Tian Y."/>
            <person name="Li X."/>
            <person name="Hu B."/>
        </authorList>
    </citation>
    <scope>NUCLEOTIDE SEQUENCE [LARGE SCALE GENOMIC DNA]</scope>
    <source>
        <strain evidence="3">DSM 101947</strain>
    </source>
</reference>
<proteinExistence type="predicted"/>
<evidence type="ECO:0000313" key="3">
    <source>
        <dbReference type="Proteomes" id="UP000231901"/>
    </source>
</evidence>
<keyword evidence="3" id="KW-1185">Reference proteome</keyword>
<keyword evidence="1" id="KW-0732">Signal</keyword>
<dbReference type="InterPro" id="IPR019637">
    <property type="entry name" value="DUF2501"/>
</dbReference>
<dbReference type="Pfam" id="PF10696">
    <property type="entry name" value="DUF2501"/>
    <property type="match status" value="1"/>
</dbReference>
<feature type="signal peptide" evidence="1">
    <location>
        <begin position="1"/>
        <end position="25"/>
    </location>
</feature>
<dbReference type="EMBL" id="CP025003">
    <property type="protein sequence ID" value="ATZ93904.1"/>
    <property type="molecule type" value="Genomic_DNA"/>
</dbReference>
<dbReference type="Proteomes" id="UP000231901">
    <property type="component" value="Chromosome"/>
</dbReference>
<evidence type="ECO:0000256" key="1">
    <source>
        <dbReference type="SAM" id="SignalP"/>
    </source>
</evidence>
<evidence type="ECO:0000313" key="2">
    <source>
        <dbReference type="EMBL" id="ATZ93904.1"/>
    </source>
</evidence>
<dbReference type="AlphaFoldDB" id="A0A2K8QK97"/>
<dbReference type="KEGG" id="dfn:CVE23_07935"/>
<dbReference type="GeneID" id="66564264"/>
<name>A0A2K8QK97_9GAMM</name>
<protein>
    <recommendedName>
        <fullName evidence="4">DUF2501 domain-containing protein</fullName>
    </recommendedName>
</protein>
<organism evidence="2 3">
    <name type="scientific">Dickeya fangzhongdai</name>
    <dbReference type="NCBI Taxonomy" id="1778540"/>
    <lineage>
        <taxon>Bacteria</taxon>
        <taxon>Pseudomonadati</taxon>
        <taxon>Pseudomonadota</taxon>
        <taxon>Gammaproteobacteria</taxon>
        <taxon>Enterobacterales</taxon>
        <taxon>Pectobacteriaceae</taxon>
        <taxon>Dickeya</taxon>
    </lineage>
</organism>
<sequence length="161" mass="16681">MTLIKRAVNIVGVAALITAASYVQAAGWQDSLSSAASQLSQNGASSGNLSGLTGLLNGETQSLSAGSMNNAAGILQYCLKQKLVSATNTENVKNQLLNKLGLSSQQEQQKQTDYVQGLAGLLNTGEGKQVNLSTLGNTPLAEKVKAKACDIVLKQGVKFLS</sequence>
<feature type="chain" id="PRO_5014733050" description="DUF2501 domain-containing protein" evidence="1">
    <location>
        <begin position="26"/>
        <end position="161"/>
    </location>
</feature>
<accession>A0A2K8QK97</accession>
<evidence type="ECO:0008006" key="4">
    <source>
        <dbReference type="Google" id="ProtNLM"/>
    </source>
</evidence>
<gene>
    <name evidence="2" type="ORF">CVE23_07935</name>
</gene>
<dbReference type="RefSeq" id="WP_100849251.1">
    <property type="nucleotide sequence ID" value="NZ_BMJF01000008.1"/>
</dbReference>